<feature type="region of interest" description="Disordered" evidence="2">
    <location>
        <begin position="1"/>
        <end position="35"/>
    </location>
</feature>
<proteinExistence type="predicted"/>
<protein>
    <submittedName>
        <fullName evidence="3">Uncharacterized protein</fullName>
    </submittedName>
</protein>
<keyword evidence="4" id="KW-1185">Reference proteome</keyword>
<feature type="compositionally biased region" description="Basic residues" evidence="2">
    <location>
        <begin position="1"/>
        <end position="13"/>
    </location>
</feature>
<sequence length="171" mass="20035">MGRKTRAQLKKKQSMTSPRDDRREGDALEEEESLSDRELRDLWIEHDSKMKLLEDDTNKVKKIVFLMKQEYDDVVREKDKLKREKTAWNEKNQGGEHFEGLIYRLDHGREARNLKSGEANQLSASLQQAREELSDLIRQNEELKTELHTYQTLYGKLEKGTEEPTAGPSDM</sequence>
<dbReference type="Proteomes" id="UP001331761">
    <property type="component" value="Unassembled WGS sequence"/>
</dbReference>
<evidence type="ECO:0000313" key="3">
    <source>
        <dbReference type="EMBL" id="KAK5966057.1"/>
    </source>
</evidence>
<feature type="coiled-coil region" evidence="1">
    <location>
        <begin position="119"/>
        <end position="153"/>
    </location>
</feature>
<evidence type="ECO:0000313" key="4">
    <source>
        <dbReference type="Proteomes" id="UP001331761"/>
    </source>
</evidence>
<evidence type="ECO:0000256" key="2">
    <source>
        <dbReference type="SAM" id="MobiDB-lite"/>
    </source>
</evidence>
<dbReference type="EMBL" id="WIXE01023946">
    <property type="protein sequence ID" value="KAK5966057.1"/>
    <property type="molecule type" value="Genomic_DNA"/>
</dbReference>
<gene>
    <name evidence="3" type="ORF">GCK32_009480</name>
</gene>
<reference evidence="3 4" key="1">
    <citation type="submission" date="2019-10" db="EMBL/GenBank/DDBJ databases">
        <title>Assembly and Annotation for the nematode Trichostrongylus colubriformis.</title>
        <authorList>
            <person name="Martin J."/>
        </authorList>
    </citation>
    <scope>NUCLEOTIDE SEQUENCE [LARGE SCALE GENOMIC DNA]</scope>
    <source>
        <strain evidence="3">G859</strain>
        <tissue evidence="3">Whole worm</tissue>
    </source>
</reference>
<evidence type="ECO:0000256" key="1">
    <source>
        <dbReference type="SAM" id="Coils"/>
    </source>
</evidence>
<name>A0AAN8F217_TRICO</name>
<organism evidence="3 4">
    <name type="scientific">Trichostrongylus colubriformis</name>
    <name type="common">Black scour worm</name>
    <dbReference type="NCBI Taxonomy" id="6319"/>
    <lineage>
        <taxon>Eukaryota</taxon>
        <taxon>Metazoa</taxon>
        <taxon>Ecdysozoa</taxon>
        <taxon>Nematoda</taxon>
        <taxon>Chromadorea</taxon>
        <taxon>Rhabditida</taxon>
        <taxon>Rhabditina</taxon>
        <taxon>Rhabditomorpha</taxon>
        <taxon>Strongyloidea</taxon>
        <taxon>Trichostrongylidae</taxon>
        <taxon>Trichostrongylus</taxon>
    </lineage>
</organism>
<comment type="caution">
    <text evidence="3">The sequence shown here is derived from an EMBL/GenBank/DDBJ whole genome shotgun (WGS) entry which is preliminary data.</text>
</comment>
<accession>A0AAN8F217</accession>
<keyword evidence="1" id="KW-0175">Coiled coil</keyword>
<dbReference type="AlphaFoldDB" id="A0AAN8F217"/>